<reference evidence="9 10" key="1">
    <citation type="submission" date="2018-06" db="EMBL/GenBank/DDBJ databases">
        <authorList>
            <consortium name="Pathogen Informatics"/>
            <person name="Doyle S."/>
        </authorList>
    </citation>
    <scope>NUCLEOTIDE SEQUENCE [LARGE SCALE GENOMIC DNA]</scope>
    <source>
        <strain evidence="9 10">NCTC11343</strain>
    </source>
</reference>
<organism evidence="9 10">
    <name type="scientific">Sphingobacterium multivorum</name>
    <dbReference type="NCBI Taxonomy" id="28454"/>
    <lineage>
        <taxon>Bacteria</taxon>
        <taxon>Pseudomonadati</taxon>
        <taxon>Bacteroidota</taxon>
        <taxon>Sphingobacteriia</taxon>
        <taxon>Sphingobacteriales</taxon>
        <taxon>Sphingobacteriaceae</taxon>
        <taxon>Sphingobacterium</taxon>
    </lineage>
</organism>
<dbReference type="GO" id="GO:0005886">
    <property type="term" value="C:plasma membrane"/>
    <property type="evidence" value="ECO:0007669"/>
    <property type="project" value="UniProtKB-SubCell"/>
</dbReference>
<dbReference type="Proteomes" id="UP000251241">
    <property type="component" value="Unassembled WGS sequence"/>
</dbReference>
<dbReference type="EMBL" id="UAUU01000008">
    <property type="protein sequence ID" value="SPZ85669.1"/>
    <property type="molecule type" value="Genomic_DNA"/>
</dbReference>
<evidence type="ECO:0000256" key="3">
    <source>
        <dbReference type="ARBA" id="ARBA00022448"/>
    </source>
</evidence>
<evidence type="ECO:0000256" key="2">
    <source>
        <dbReference type="ARBA" id="ARBA00009261"/>
    </source>
</evidence>
<proteinExistence type="inferred from homology"/>
<evidence type="ECO:0000256" key="7">
    <source>
        <dbReference type="ARBA" id="ARBA00023136"/>
    </source>
</evidence>
<feature type="transmembrane region" description="Helical" evidence="8">
    <location>
        <begin position="43"/>
        <end position="63"/>
    </location>
</feature>
<keyword evidence="5 8" id="KW-0812">Transmembrane</keyword>
<sequence>MEAVPTKASLRFRPFRLLFRGALAQANIAGVATAIAMGGPGAIFWMWVIAFLGSASAIVEATLGQMYKEVNDGNTGADLHSISKRIAIQDFCLDLCDCDDHQYGFLLPGCRATV</sequence>
<dbReference type="Pfam" id="PF01235">
    <property type="entry name" value="Na_Ala_symp"/>
    <property type="match status" value="1"/>
</dbReference>
<dbReference type="PROSITE" id="PS00873">
    <property type="entry name" value="NA_ALANINE_SYMP"/>
    <property type="match status" value="1"/>
</dbReference>
<keyword evidence="4" id="KW-1003">Cell membrane</keyword>
<dbReference type="InterPro" id="IPR001463">
    <property type="entry name" value="Na/Ala_symport"/>
</dbReference>
<dbReference type="AlphaFoldDB" id="A0A2X2KUB0"/>
<dbReference type="PANTHER" id="PTHR30330:SF1">
    <property type="entry name" value="AMINO-ACID CARRIER PROTEIN ALST"/>
    <property type="match status" value="1"/>
</dbReference>
<evidence type="ECO:0000256" key="5">
    <source>
        <dbReference type="ARBA" id="ARBA00022692"/>
    </source>
</evidence>
<dbReference type="GO" id="GO:0005283">
    <property type="term" value="F:amino acid:sodium symporter activity"/>
    <property type="evidence" value="ECO:0007669"/>
    <property type="project" value="InterPro"/>
</dbReference>
<dbReference type="RefSeq" id="WP_218565358.1">
    <property type="nucleotide sequence ID" value="NZ_UAUU01000008.1"/>
</dbReference>
<evidence type="ECO:0000313" key="9">
    <source>
        <dbReference type="EMBL" id="SPZ85669.1"/>
    </source>
</evidence>
<evidence type="ECO:0000313" key="10">
    <source>
        <dbReference type="Proteomes" id="UP000251241"/>
    </source>
</evidence>
<evidence type="ECO:0000256" key="4">
    <source>
        <dbReference type="ARBA" id="ARBA00022475"/>
    </source>
</evidence>
<keyword evidence="7 8" id="KW-0472">Membrane</keyword>
<protein>
    <submittedName>
        <fullName evidence="9">Na+/alanine symporter</fullName>
    </submittedName>
</protein>
<name>A0A2X2KUB0_SPHMU</name>
<gene>
    <name evidence="9" type="ORF">NCTC11343_02231</name>
</gene>
<accession>A0A2X2KUB0</accession>
<evidence type="ECO:0000256" key="8">
    <source>
        <dbReference type="SAM" id="Phobius"/>
    </source>
</evidence>
<comment type="subcellular location">
    <subcellularLocation>
        <location evidence="1">Cell membrane</location>
        <topology evidence="1">Multi-pass membrane protein</topology>
    </subcellularLocation>
</comment>
<feature type="transmembrane region" description="Helical" evidence="8">
    <location>
        <begin position="17"/>
        <end position="37"/>
    </location>
</feature>
<dbReference type="PANTHER" id="PTHR30330">
    <property type="entry name" value="AGSS FAMILY TRANSPORTER, SODIUM-ALANINE"/>
    <property type="match status" value="1"/>
</dbReference>
<evidence type="ECO:0000256" key="1">
    <source>
        <dbReference type="ARBA" id="ARBA00004651"/>
    </source>
</evidence>
<comment type="similarity">
    <text evidence="2">Belongs to the alanine or glycine:cation symporter (AGCS) (TC 2.A.25) family.</text>
</comment>
<keyword evidence="6 8" id="KW-1133">Transmembrane helix</keyword>
<keyword evidence="3" id="KW-0813">Transport</keyword>
<evidence type="ECO:0000256" key="6">
    <source>
        <dbReference type="ARBA" id="ARBA00022989"/>
    </source>
</evidence>